<feature type="region of interest" description="Disordered" evidence="1">
    <location>
        <begin position="268"/>
        <end position="444"/>
    </location>
</feature>
<comment type="caution">
    <text evidence="2">The sequence shown here is derived from an EMBL/GenBank/DDBJ whole genome shotgun (WGS) entry which is preliminary data.</text>
</comment>
<name>A0A023AX14_GRENI</name>
<feature type="compositionally biased region" description="Basic and acidic residues" evidence="1">
    <location>
        <begin position="598"/>
        <end position="611"/>
    </location>
</feature>
<feature type="compositionally biased region" description="Acidic residues" evidence="1">
    <location>
        <begin position="434"/>
        <end position="444"/>
    </location>
</feature>
<reference evidence="2" key="1">
    <citation type="submission" date="2013-12" db="EMBL/GenBank/DDBJ databases">
        <authorList>
            <person name="Omoto C.K."/>
            <person name="Sibley D."/>
            <person name="Venepally P."/>
            <person name="Hadjithomas M."/>
            <person name="Karamycheva S."/>
            <person name="Brunk B."/>
            <person name="Roos D."/>
            <person name="Caler E."/>
            <person name="Lorenzi H."/>
        </authorList>
    </citation>
    <scope>NUCLEOTIDE SEQUENCE</scope>
</reference>
<evidence type="ECO:0000256" key="1">
    <source>
        <dbReference type="SAM" id="MobiDB-lite"/>
    </source>
</evidence>
<keyword evidence="3" id="KW-1185">Reference proteome</keyword>
<proteinExistence type="predicted"/>
<sequence length="737" mass="83711">MGSAFAAKISEPLAEMNTQYAKVKGELTGSSEVRKPRATASVGSELAPSDLVRRRRKVVAKLNIAVEEEKTAKESREDLMERFGDNLQTDLLQKIEERIRRAVSMRKKAERNLQELEAELTGEEQPEDDPGGGGGPELTPEKVKVLERAEVARVQRTLDCVRLGARLYFTFVSSAGPLLATLCDSCDAYSPQYDLALWLNRVTGANTPMTVTDDRKFALAESDLLWLRQQQSGSGADELRAQVLALKDGLKQKELEIRELKKKEQDFRKREWASGRDGDVQATRDAETADGGANAAFPKLQLQLRDQDRDRDRQRDRERERDGERERAREREREKGREREEREREERERERDRGGPGSWEQRSDSNPSGSNASGSELSGLERASSSLSEEERRGGRGGGGGLLKRMATAITGRQAVASASDEEVSVSSASWDNPQEDPDEDEEEFRLRDYIPSLGERLRINWPPGTRFPDKVLEVQRRVEEYLWSLRNLCVDDLARLGQWDDPYYVKPLDYEYGFQAYVHKLPRNTLFTVFNSVAVPRALEWGSTYLSSAQWTLFSYETFVLALQVDQRILQARELTTLPLRDVAALAPDLLDAADADAGRSGDLQGRRGGDLQGRGADPRQNKAVQVLLHNLGNMKKVLRQWRIRMGLTARENAVLNTLLLPSQGENDISHSPLDVRYRLHRLLTSWIYVDQHGRDPLVREWVFRNLHFVRCNILMKMQRLCRFLPQLEGQAPKLT</sequence>
<dbReference type="EMBL" id="AFNH02001343">
    <property type="protein sequence ID" value="EZG43281.1"/>
    <property type="molecule type" value="Genomic_DNA"/>
</dbReference>
<feature type="compositionally biased region" description="Low complexity" evidence="1">
    <location>
        <begin position="373"/>
        <end position="387"/>
    </location>
</feature>
<feature type="compositionally biased region" description="Low complexity" evidence="1">
    <location>
        <begin position="415"/>
        <end position="430"/>
    </location>
</feature>
<feature type="region of interest" description="Disordered" evidence="1">
    <location>
        <begin position="117"/>
        <end position="139"/>
    </location>
</feature>
<gene>
    <name evidence="2" type="ORF">GNI_178420</name>
</gene>
<accession>A0A023AX14</accession>
<dbReference type="AlphaFoldDB" id="A0A023AX14"/>
<evidence type="ECO:0000313" key="2">
    <source>
        <dbReference type="EMBL" id="EZG43281.1"/>
    </source>
</evidence>
<feature type="compositionally biased region" description="Acidic residues" evidence="1">
    <location>
        <begin position="117"/>
        <end position="130"/>
    </location>
</feature>
<dbReference type="GeneID" id="22916036"/>
<dbReference type="VEuPathDB" id="CryptoDB:GNI_178420"/>
<dbReference type="Proteomes" id="UP000019763">
    <property type="component" value="Unassembled WGS sequence"/>
</dbReference>
<protein>
    <submittedName>
        <fullName evidence="2">Uncharacterized protein</fullName>
    </submittedName>
</protein>
<organism evidence="2 3">
    <name type="scientific">Gregarina niphandrodes</name>
    <name type="common">Septate eugregarine</name>
    <dbReference type="NCBI Taxonomy" id="110365"/>
    <lineage>
        <taxon>Eukaryota</taxon>
        <taxon>Sar</taxon>
        <taxon>Alveolata</taxon>
        <taxon>Apicomplexa</taxon>
        <taxon>Conoidasida</taxon>
        <taxon>Gregarinasina</taxon>
        <taxon>Eugregarinorida</taxon>
        <taxon>Gregarinidae</taxon>
        <taxon>Gregarina</taxon>
    </lineage>
</organism>
<feature type="region of interest" description="Disordered" evidence="1">
    <location>
        <begin position="598"/>
        <end position="619"/>
    </location>
</feature>
<evidence type="ECO:0000313" key="3">
    <source>
        <dbReference type="Proteomes" id="UP000019763"/>
    </source>
</evidence>
<feature type="compositionally biased region" description="Basic and acidic residues" evidence="1">
    <location>
        <begin position="268"/>
        <end position="287"/>
    </location>
</feature>
<feature type="region of interest" description="Disordered" evidence="1">
    <location>
        <begin position="27"/>
        <end position="46"/>
    </location>
</feature>
<feature type="compositionally biased region" description="Basic and acidic residues" evidence="1">
    <location>
        <begin position="305"/>
        <end position="354"/>
    </location>
</feature>
<dbReference type="RefSeq" id="XP_011133465.1">
    <property type="nucleotide sequence ID" value="XM_011135163.1"/>
</dbReference>